<organism evidence="3 4">
    <name type="scientific">Actinoplanes italicus</name>
    <dbReference type="NCBI Taxonomy" id="113567"/>
    <lineage>
        <taxon>Bacteria</taxon>
        <taxon>Bacillati</taxon>
        <taxon>Actinomycetota</taxon>
        <taxon>Actinomycetes</taxon>
        <taxon>Micromonosporales</taxon>
        <taxon>Micromonosporaceae</taxon>
        <taxon>Actinoplanes</taxon>
    </lineage>
</organism>
<feature type="compositionally biased region" description="Low complexity" evidence="1">
    <location>
        <begin position="73"/>
        <end position="86"/>
    </location>
</feature>
<sequence>MRTRRIALTAAAALCLAACQSEGAPPAAAPTASAPVAVAGSARPSASPPAASASASASVKPPATVKTLPKPGNPAGRAAIPAAARPVDTSRPDRTIGDGTPESCTSAAVVKAVAAGGLITFDCGPAPVTITMTATAKVRNPVKKVVLDGGGRVTLDGAGKRRILYMNVCDTAQGTSAASGHCHEKATPRLTVQNLVFARGNATDPTDEAGGGGAIFANGGGLKVVNSRFTNNRCARTGPDLGGAAIRVRLQGANQPVYVVGSTFTGGNCSNGGALSSIGVSWTLLNSQFSGNTAVGNGANPARGGTPGGGSGGAVYLDGNTFQLKLDGTVIEKNRANEGGGAVFFVSNDRSGTLSIRNSTLRRNTSEGFETDGLPGIFYLGSGNPSISGSRLTG</sequence>
<keyword evidence="2" id="KW-0732">Signal</keyword>
<accession>A0A2T0KFJ4</accession>
<protein>
    <recommendedName>
        <fullName evidence="5">Outer membrane repeat protein</fullName>
    </recommendedName>
</protein>
<name>A0A2T0KFJ4_9ACTN</name>
<gene>
    <name evidence="3" type="ORF">CLV67_105311</name>
</gene>
<feature type="region of interest" description="Disordered" evidence="1">
    <location>
        <begin position="23"/>
        <end position="102"/>
    </location>
</feature>
<evidence type="ECO:0000313" key="3">
    <source>
        <dbReference type="EMBL" id="PRX22134.1"/>
    </source>
</evidence>
<dbReference type="RefSeq" id="WP_239166193.1">
    <property type="nucleotide sequence ID" value="NZ_BOMO01000033.1"/>
</dbReference>
<dbReference type="PROSITE" id="PS51318">
    <property type="entry name" value="TAT"/>
    <property type="match status" value="1"/>
</dbReference>
<keyword evidence="4" id="KW-1185">Reference proteome</keyword>
<feature type="signal peptide" evidence="2">
    <location>
        <begin position="1"/>
        <end position="23"/>
    </location>
</feature>
<dbReference type="AlphaFoldDB" id="A0A2T0KFJ4"/>
<feature type="chain" id="PRO_5039317538" description="Outer membrane repeat protein" evidence="2">
    <location>
        <begin position="24"/>
        <end position="394"/>
    </location>
</feature>
<dbReference type="SUPFAM" id="SSF51126">
    <property type="entry name" value="Pectin lyase-like"/>
    <property type="match status" value="1"/>
</dbReference>
<reference evidence="3 4" key="1">
    <citation type="submission" date="2018-03" db="EMBL/GenBank/DDBJ databases">
        <title>Genomic Encyclopedia of Archaeal and Bacterial Type Strains, Phase II (KMG-II): from individual species to whole genera.</title>
        <authorList>
            <person name="Goeker M."/>
        </authorList>
    </citation>
    <scope>NUCLEOTIDE SEQUENCE [LARGE SCALE GENOMIC DNA]</scope>
    <source>
        <strain evidence="3 4">DSM 43146</strain>
    </source>
</reference>
<evidence type="ECO:0000313" key="4">
    <source>
        <dbReference type="Proteomes" id="UP000239415"/>
    </source>
</evidence>
<dbReference type="PANTHER" id="PTHR11319">
    <property type="entry name" value="G PROTEIN-COUPLED RECEPTOR-RELATED"/>
    <property type="match status" value="1"/>
</dbReference>
<proteinExistence type="predicted"/>
<dbReference type="EMBL" id="PVMZ01000005">
    <property type="protein sequence ID" value="PRX22134.1"/>
    <property type="molecule type" value="Genomic_DNA"/>
</dbReference>
<evidence type="ECO:0000256" key="1">
    <source>
        <dbReference type="SAM" id="MobiDB-lite"/>
    </source>
</evidence>
<dbReference type="PANTHER" id="PTHR11319:SF35">
    <property type="entry name" value="OUTER MEMBRANE PROTEIN PMPC-RELATED"/>
    <property type="match status" value="1"/>
</dbReference>
<dbReference type="InterPro" id="IPR011050">
    <property type="entry name" value="Pectin_lyase_fold/virulence"/>
</dbReference>
<evidence type="ECO:0008006" key="5">
    <source>
        <dbReference type="Google" id="ProtNLM"/>
    </source>
</evidence>
<feature type="compositionally biased region" description="Low complexity" evidence="1">
    <location>
        <begin position="23"/>
        <end position="63"/>
    </location>
</feature>
<dbReference type="InterPro" id="IPR006311">
    <property type="entry name" value="TAT_signal"/>
</dbReference>
<dbReference type="Proteomes" id="UP000239415">
    <property type="component" value="Unassembled WGS sequence"/>
</dbReference>
<evidence type="ECO:0000256" key="2">
    <source>
        <dbReference type="SAM" id="SignalP"/>
    </source>
</evidence>
<comment type="caution">
    <text evidence="3">The sequence shown here is derived from an EMBL/GenBank/DDBJ whole genome shotgun (WGS) entry which is preliminary data.</text>
</comment>